<evidence type="ECO:0000313" key="5">
    <source>
        <dbReference type="Proteomes" id="UP001499951"/>
    </source>
</evidence>
<accession>A0ABN1F9L9</accession>
<organism evidence="4 5">
    <name type="scientific">Rhizomicrobium electricum</name>
    <dbReference type="NCBI Taxonomy" id="480070"/>
    <lineage>
        <taxon>Bacteria</taxon>
        <taxon>Pseudomonadati</taxon>
        <taxon>Pseudomonadota</taxon>
        <taxon>Alphaproteobacteria</taxon>
        <taxon>Micropepsales</taxon>
        <taxon>Micropepsaceae</taxon>
        <taxon>Rhizomicrobium</taxon>
    </lineage>
</organism>
<name>A0ABN1F9L9_9PROT</name>
<evidence type="ECO:0000256" key="2">
    <source>
        <dbReference type="SAM" id="SignalP"/>
    </source>
</evidence>
<feature type="signal peptide" evidence="2">
    <location>
        <begin position="1"/>
        <end position="20"/>
    </location>
</feature>
<dbReference type="Gene3D" id="2.160.20.120">
    <property type="match status" value="2"/>
</dbReference>
<comment type="caution">
    <text evidence="4">The sequence shown here is derived from an EMBL/GenBank/DDBJ whole genome shotgun (WGS) entry which is preliminary data.</text>
</comment>
<feature type="chain" id="PRO_5047080861" description="Putative auto-transporter adhesin head GIN domain-containing protein" evidence="2">
    <location>
        <begin position="21"/>
        <end position="186"/>
    </location>
</feature>
<dbReference type="EMBL" id="BAAADD010000011">
    <property type="protein sequence ID" value="GAA0585452.1"/>
    <property type="molecule type" value="Genomic_DNA"/>
</dbReference>
<feature type="region of interest" description="Disordered" evidence="1">
    <location>
        <begin position="166"/>
        <end position="186"/>
    </location>
</feature>
<reference evidence="4 5" key="1">
    <citation type="journal article" date="2019" name="Int. J. Syst. Evol. Microbiol.">
        <title>The Global Catalogue of Microorganisms (GCM) 10K type strain sequencing project: providing services to taxonomists for standard genome sequencing and annotation.</title>
        <authorList>
            <consortium name="The Broad Institute Genomics Platform"/>
            <consortium name="The Broad Institute Genome Sequencing Center for Infectious Disease"/>
            <person name="Wu L."/>
            <person name="Ma J."/>
        </authorList>
    </citation>
    <scope>NUCLEOTIDE SEQUENCE [LARGE SCALE GENOMIC DNA]</scope>
    <source>
        <strain evidence="4 5">JCM 15089</strain>
    </source>
</reference>
<evidence type="ECO:0000313" key="4">
    <source>
        <dbReference type="EMBL" id="GAA0585452.1"/>
    </source>
</evidence>
<keyword evidence="5" id="KW-1185">Reference proteome</keyword>
<feature type="domain" description="Putative auto-transporter adhesin head GIN" evidence="3">
    <location>
        <begin position="98"/>
        <end position="170"/>
    </location>
</feature>
<sequence length="186" mass="18812">MIRLVAATAAALLLSGAALAGTDMNFPVFTGVSAHGGAKVVLHHGTVQRVTIVKGDVSKAYLHMTGNTLDISPCKDWCWKSQTLEVEIVSPKIDNMDAHGGGSIKAVGDFPKVPSLNVEAHGGGAIDARAVPADTVNASAHGGGAIKVKALQTINAEAHGGGAISYAGNPPHVTSQVHGGGAISRE</sequence>
<evidence type="ECO:0000259" key="3">
    <source>
        <dbReference type="Pfam" id="PF10988"/>
    </source>
</evidence>
<evidence type="ECO:0000256" key="1">
    <source>
        <dbReference type="SAM" id="MobiDB-lite"/>
    </source>
</evidence>
<dbReference type="RefSeq" id="WP_166929331.1">
    <property type="nucleotide sequence ID" value="NZ_BAAADD010000011.1"/>
</dbReference>
<proteinExistence type="predicted"/>
<keyword evidence="2" id="KW-0732">Signal</keyword>
<dbReference type="Pfam" id="PF10988">
    <property type="entry name" value="DUF2807"/>
    <property type="match status" value="1"/>
</dbReference>
<gene>
    <name evidence="4" type="ORF">GCM10008942_37990</name>
</gene>
<dbReference type="Proteomes" id="UP001499951">
    <property type="component" value="Unassembled WGS sequence"/>
</dbReference>
<dbReference type="InterPro" id="IPR021255">
    <property type="entry name" value="DUF2807"/>
</dbReference>
<protein>
    <recommendedName>
        <fullName evidence="3">Putative auto-transporter adhesin head GIN domain-containing protein</fullName>
    </recommendedName>
</protein>